<dbReference type="RefSeq" id="WP_171398556.1">
    <property type="nucleotide sequence ID" value="NZ_CP049838.1"/>
</dbReference>
<accession>A0A6M4WSC7</accession>
<dbReference type="GO" id="GO:0016491">
    <property type="term" value="F:oxidoreductase activity"/>
    <property type="evidence" value="ECO:0007669"/>
    <property type="project" value="InterPro"/>
</dbReference>
<evidence type="ECO:0000259" key="2">
    <source>
        <dbReference type="Pfam" id="PF08031"/>
    </source>
</evidence>
<dbReference type="Proteomes" id="UP000502665">
    <property type="component" value="Chromosome"/>
</dbReference>
<feature type="domain" description="Berberine/berberine-like" evidence="2">
    <location>
        <begin position="64"/>
        <end position="109"/>
    </location>
</feature>
<dbReference type="AlphaFoldDB" id="A0A6M4WSC7"/>
<evidence type="ECO:0000256" key="1">
    <source>
        <dbReference type="SAM" id="MobiDB-lite"/>
    </source>
</evidence>
<sequence>MINAVAPDATAFPHREAAYKAAWSIWWTDPAAEADSLRWMREFYHGVHAATGGVPVIDDVTDGCYVYYPDIDLREPKCTTSDVPWYELYYKGNYAKLQQIKKTYAPRNFSAGEYRSALSTVRCGQGSRAGSRPRTRSTAADSGKSEPPPK</sequence>
<dbReference type="InterPro" id="IPR012951">
    <property type="entry name" value="BBE"/>
</dbReference>
<gene>
    <name evidence="3" type="ORF">G9272_24635</name>
</gene>
<reference evidence="3" key="1">
    <citation type="submission" date="2020-03" db="EMBL/GenBank/DDBJ databases">
        <title>Molecular networking-based the target discovery of potent antiproliferative macrolactams: 5/6/7/16 polycyclic ansamycins and glycosylated trienomycin from Streptomyces cacaoi subsp. asoensis.</title>
        <authorList>
            <person name="Liu L.-L."/>
        </authorList>
    </citation>
    <scope>NUCLEOTIDE SEQUENCE [LARGE SCALE GENOMIC DNA]</scope>
    <source>
        <strain evidence="3">H2S5</strain>
    </source>
</reference>
<proteinExistence type="predicted"/>
<dbReference type="Pfam" id="PF08031">
    <property type="entry name" value="BBE"/>
    <property type="match status" value="1"/>
</dbReference>
<organism evidence="3 4">
    <name type="scientific">Streptomyces asoensis</name>
    <dbReference type="NCBI Taxonomy" id="249586"/>
    <lineage>
        <taxon>Bacteria</taxon>
        <taxon>Bacillati</taxon>
        <taxon>Actinomycetota</taxon>
        <taxon>Actinomycetes</taxon>
        <taxon>Kitasatosporales</taxon>
        <taxon>Streptomycetaceae</taxon>
        <taxon>Streptomyces</taxon>
    </lineage>
</organism>
<protein>
    <recommendedName>
        <fullName evidence="2">Berberine/berberine-like domain-containing protein</fullName>
    </recommendedName>
</protein>
<evidence type="ECO:0000313" key="4">
    <source>
        <dbReference type="Proteomes" id="UP000502665"/>
    </source>
</evidence>
<dbReference type="GO" id="GO:0050660">
    <property type="term" value="F:flavin adenine dinucleotide binding"/>
    <property type="evidence" value="ECO:0007669"/>
    <property type="project" value="InterPro"/>
</dbReference>
<feature type="region of interest" description="Disordered" evidence="1">
    <location>
        <begin position="123"/>
        <end position="150"/>
    </location>
</feature>
<keyword evidence="4" id="KW-1185">Reference proteome</keyword>
<evidence type="ECO:0000313" key="3">
    <source>
        <dbReference type="EMBL" id="QJT03079.1"/>
    </source>
</evidence>
<dbReference type="EMBL" id="CP049838">
    <property type="protein sequence ID" value="QJT03079.1"/>
    <property type="molecule type" value="Genomic_DNA"/>
</dbReference>
<name>A0A6M4WSC7_9ACTN</name>
<dbReference type="Gene3D" id="3.40.462.20">
    <property type="match status" value="1"/>
</dbReference>